<evidence type="ECO:0000259" key="3">
    <source>
        <dbReference type="PROSITE" id="PS51462"/>
    </source>
</evidence>
<dbReference type="InterPro" id="IPR015797">
    <property type="entry name" value="NUDIX_hydrolase-like_dom_sf"/>
</dbReference>
<comment type="caution">
    <text evidence="4">The sequence shown here is derived from an EMBL/GenBank/DDBJ whole genome shotgun (WGS) entry which is preliminary data.</text>
</comment>
<comment type="cofactor">
    <cofactor evidence="1">
        <name>Mg(2+)</name>
        <dbReference type="ChEBI" id="CHEBI:18420"/>
    </cofactor>
</comment>
<evidence type="ECO:0000313" key="4">
    <source>
        <dbReference type="EMBL" id="OUD09888.1"/>
    </source>
</evidence>
<keyword evidence="2" id="KW-0378">Hydrolase</keyword>
<accession>A0A251X0H7</accession>
<protein>
    <recommendedName>
        <fullName evidence="3">Nudix hydrolase domain-containing protein</fullName>
    </recommendedName>
</protein>
<dbReference type="Gene3D" id="3.90.79.10">
    <property type="entry name" value="Nucleoside Triphosphate Pyrophosphohydrolase"/>
    <property type="match status" value="1"/>
</dbReference>
<dbReference type="CDD" id="cd04682">
    <property type="entry name" value="NUDIX_Hydrolase"/>
    <property type="match status" value="1"/>
</dbReference>
<feature type="domain" description="Nudix hydrolase" evidence="3">
    <location>
        <begin position="4"/>
        <end position="134"/>
    </location>
</feature>
<evidence type="ECO:0000256" key="2">
    <source>
        <dbReference type="ARBA" id="ARBA00022801"/>
    </source>
</evidence>
<dbReference type="InterPro" id="IPR020084">
    <property type="entry name" value="NUDIX_hydrolase_CS"/>
</dbReference>
<sequence>MYDQDFDGAKCAILRRGHVLTILRDDRDDIVWPNHWDLPGGGRQGAETPFETVARETFEEVGLTLPEQRIFYSVRQINDFGLPVYFFAALWDALQDEDIQFGNEGQRWEFMPIEVFLEHTYVIPQLKTRLRLALTTL</sequence>
<gene>
    <name evidence="4" type="ORF">BVC71_08700</name>
</gene>
<organism evidence="4 5">
    <name type="scientific">Marivivens niveibacter</name>
    <dbReference type="NCBI Taxonomy" id="1930667"/>
    <lineage>
        <taxon>Bacteria</taxon>
        <taxon>Pseudomonadati</taxon>
        <taxon>Pseudomonadota</taxon>
        <taxon>Alphaproteobacteria</taxon>
        <taxon>Rhodobacterales</taxon>
        <taxon>Paracoccaceae</taxon>
        <taxon>Marivivens group</taxon>
        <taxon>Marivivens</taxon>
    </lineage>
</organism>
<proteinExistence type="predicted"/>
<dbReference type="SUPFAM" id="SSF55811">
    <property type="entry name" value="Nudix"/>
    <property type="match status" value="1"/>
</dbReference>
<dbReference type="PROSITE" id="PS00893">
    <property type="entry name" value="NUDIX_BOX"/>
    <property type="match status" value="1"/>
</dbReference>
<dbReference type="EMBL" id="MSPP01000002">
    <property type="protein sequence ID" value="OUD09888.1"/>
    <property type="molecule type" value="Genomic_DNA"/>
</dbReference>
<dbReference type="Pfam" id="PF00293">
    <property type="entry name" value="NUDIX"/>
    <property type="match status" value="1"/>
</dbReference>
<dbReference type="GO" id="GO:0016787">
    <property type="term" value="F:hydrolase activity"/>
    <property type="evidence" value="ECO:0007669"/>
    <property type="project" value="UniProtKB-KW"/>
</dbReference>
<name>A0A251X0H7_9RHOB</name>
<evidence type="ECO:0000313" key="5">
    <source>
        <dbReference type="Proteomes" id="UP000194664"/>
    </source>
</evidence>
<reference evidence="4 5" key="1">
    <citation type="submission" date="2016-12" db="EMBL/GenBank/DDBJ databases">
        <title>The draft genome sequence of HSLHS2.</title>
        <authorList>
            <person name="Hu D."/>
            <person name="Wang L."/>
            <person name="Shao Z."/>
        </authorList>
    </citation>
    <scope>NUCLEOTIDE SEQUENCE [LARGE SCALE GENOMIC DNA]</scope>
    <source>
        <strain evidence="4">MCCC 1A06712</strain>
    </source>
</reference>
<evidence type="ECO:0000256" key="1">
    <source>
        <dbReference type="ARBA" id="ARBA00001946"/>
    </source>
</evidence>
<dbReference type="RefSeq" id="WP_086451225.1">
    <property type="nucleotide sequence ID" value="NZ_MSPP01000002.1"/>
</dbReference>
<keyword evidence="5" id="KW-1185">Reference proteome</keyword>
<dbReference type="Proteomes" id="UP000194664">
    <property type="component" value="Unassembled WGS sequence"/>
</dbReference>
<dbReference type="InterPro" id="IPR000086">
    <property type="entry name" value="NUDIX_hydrolase_dom"/>
</dbReference>
<dbReference type="AlphaFoldDB" id="A0A251X0H7"/>
<dbReference type="OrthoDB" id="289720at2"/>
<dbReference type="PROSITE" id="PS51462">
    <property type="entry name" value="NUDIX"/>
    <property type="match status" value="1"/>
</dbReference>